<accession>A0A225SV12</accession>
<dbReference type="PANTHER" id="PTHR30373">
    <property type="entry name" value="UPF0603 PROTEIN YGCG"/>
    <property type="match status" value="1"/>
</dbReference>
<dbReference type="Pfam" id="PF04536">
    <property type="entry name" value="TPM_phosphatase"/>
    <property type="match status" value="1"/>
</dbReference>
<dbReference type="PANTHER" id="PTHR30373:SF8">
    <property type="entry name" value="BLL7265 PROTEIN"/>
    <property type="match status" value="1"/>
</dbReference>
<dbReference type="InterPro" id="IPR007621">
    <property type="entry name" value="TPM_dom"/>
</dbReference>
<proteinExistence type="predicted"/>
<evidence type="ECO:0000313" key="3">
    <source>
        <dbReference type="Proteomes" id="UP000214747"/>
    </source>
</evidence>
<dbReference type="RefSeq" id="WP_088754870.1">
    <property type="nucleotide sequence ID" value="NZ_NJGV01000007.1"/>
</dbReference>
<gene>
    <name evidence="2" type="ORF">CEJ45_09360</name>
</gene>
<dbReference type="Gene3D" id="3.10.310.50">
    <property type="match status" value="1"/>
</dbReference>
<feature type="domain" description="TPM" evidence="1">
    <location>
        <begin position="28"/>
        <end position="149"/>
    </location>
</feature>
<dbReference type="Proteomes" id="UP000214747">
    <property type="component" value="Unassembled WGS sequence"/>
</dbReference>
<name>A0A225SV12_9BURK</name>
<reference evidence="2 3" key="1">
    <citation type="journal article" date="2010" name="Int. J. Syst. Evol. Microbiol.">
        <title>Reclassification of Herbaspirillum putei as a later heterotypic synonym of Herbaspirillum huttiense, with the description of H. huttiense subsp. huttiense subsp. nov. and H. huttiense subsp. putei subsp. nov., comb. nov., and description of Herbaspirillum aquaticum sp. nov.</title>
        <authorList>
            <person name="Dobritsa A.P."/>
            <person name="Reddy M.C."/>
            <person name="Samadpour M."/>
        </authorList>
    </citation>
    <scope>NUCLEOTIDE SEQUENCE [LARGE SCALE GENOMIC DNA]</scope>
    <source>
        <strain evidence="2 3">IEH 4430</strain>
    </source>
</reference>
<protein>
    <recommendedName>
        <fullName evidence="1">TPM domain-containing protein</fullName>
    </recommendedName>
</protein>
<dbReference type="EMBL" id="NJGV01000007">
    <property type="protein sequence ID" value="OWY34954.1"/>
    <property type="molecule type" value="Genomic_DNA"/>
</dbReference>
<evidence type="ECO:0000313" key="2">
    <source>
        <dbReference type="EMBL" id="OWY34954.1"/>
    </source>
</evidence>
<evidence type="ECO:0000259" key="1">
    <source>
        <dbReference type="Pfam" id="PF04536"/>
    </source>
</evidence>
<sequence length="177" mass="19664">MAHNNASPSLFARLLRHLRMTRAAARRIFPSSTLKAIQASIGEGERQHRAQVRVIVEAALTLGAVRRGESARQRAHELFSHYRIWDTEENCGVLVYLNLADRKVEIVADRGINARVTREQWQQVCRQMTAGYAAGHYEASTLQALASLHAILAKALPRAPDGAGDLHNELSDKPLLL</sequence>
<dbReference type="AlphaFoldDB" id="A0A225SV12"/>
<organism evidence="2 3">
    <name type="scientific">Herbaspirillum aquaticum</name>
    <dbReference type="NCBI Taxonomy" id="568783"/>
    <lineage>
        <taxon>Bacteria</taxon>
        <taxon>Pseudomonadati</taxon>
        <taxon>Pseudomonadota</taxon>
        <taxon>Betaproteobacteria</taxon>
        <taxon>Burkholderiales</taxon>
        <taxon>Oxalobacteraceae</taxon>
        <taxon>Herbaspirillum</taxon>
    </lineage>
</organism>
<keyword evidence="3" id="KW-1185">Reference proteome</keyword>
<comment type="caution">
    <text evidence="2">The sequence shown here is derived from an EMBL/GenBank/DDBJ whole genome shotgun (WGS) entry which is preliminary data.</text>
</comment>